<keyword evidence="2" id="KW-1185">Reference proteome</keyword>
<sequence>MSGAGARVAVVPSRMTLQQIKGRLAGAKKGHSMLQEKAHALTVRLRSILKDILEKKECAGEQSKDAMLALAMAKYAFREELTVVMGESVDEEASCKSSGQTVPVSRNRSVSVRGIEFTAGASGFVVPTAGSSVSAAQRFAQIYKVTMIAGRVRNVRVLVRSVRETEQADVKRYVQSFSTTGYDWAHGMTKVTEDFTQEDRALPALEVGEDGVLEDKSDRQYVTVDEHHRQTALVTILERGLPNASENCRPTSTTWWASA</sequence>
<comment type="caution">
    <text evidence="1">The sequence shown here is derived from an EMBL/GenBank/DDBJ whole genome shotgun (WGS) entry which is preliminary data.</text>
</comment>
<accession>A0ACC3CEK7</accession>
<evidence type="ECO:0000313" key="1">
    <source>
        <dbReference type="EMBL" id="KAK1868604.1"/>
    </source>
</evidence>
<dbReference type="Proteomes" id="UP000798662">
    <property type="component" value="Chromosome 3"/>
</dbReference>
<organism evidence="1 2">
    <name type="scientific">Pyropia yezoensis</name>
    <name type="common">Susabi-nori</name>
    <name type="synonym">Porphyra yezoensis</name>
    <dbReference type="NCBI Taxonomy" id="2788"/>
    <lineage>
        <taxon>Eukaryota</taxon>
        <taxon>Rhodophyta</taxon>
        <taxon>Bangiophyceae</taxon>
        <taxon>Bangiales</taxon>
        <taxon>Bangiaceae</taxon>
        <taxon>Pyropia</taxon>
    </lineage>
</organism>
<name>A0ACC3CEK7_PYRYE</name>
<reference evidence="1" key="1">
    <citation type="submission" date="2019-11" db="EMBL/GenBank/DDBJ databases">
        <title>Nori genome reveals adaptations in red seaweeds to the harsh intertidal environment.</title>
        <authorList>
            <person name="Wang D."/>
            <person name="Mao Y."/>
        </authorList>
    </citation>
    <scope>NUCLEOTIDE SEQUENCE</scope>
    <source>
        <tissue evidence="1">Gametophyte</tissue>
    </source>
</reference>
<dbReference type="EMBL" id="CM020620">
    <property type="protein sequence ID" value="KAK1868604.1"/>
    <property type="molecule type" value="Genomic_DNA"/>
</dbReference>
<protein>
    <submittedName>
        <fullName evidence="1">Uncharacterized protein</fullName>
    </submittedName>
</protein>
<proteinExistence type="predicted"/>
<gene>
    <name evidence="1" type="ORF">I4F81_011089</name>
</gene>
<evidence type="ECO:0000313" key="2">
    <source>
        <dbReference type="Proteomes" id="UP000798662"/>
    </source>
</evidence>